<dbReference type="EMBL" id="BTGU01000006">
    <property type="protein sequence ID" value="GMN37208.1"/>
    <property type="molecule type" value="Genomic_DNA"/>
</dbReference>
<accession>A0AA88CW74</accession>
<organism evidence="1 2">
    <name type="scientific">Ficus carica</name>
    <name type="common">Common fig</name>
    <dbReference type="NCBI Taxonomy" id="3494"/>
    <lineage>
        <taxon>Eukaryota</taxon>
        <taxon>Viridiplantae</taxon>
        <taxon>Streptophyta</taxon>
        <taxon>Embryophyta</taxon>
        <taxon>Tracheophyta</taxon>
        <taxon>Spermatophyta</taxon>
        <taxon>Magnoliopsida</taxon>
        <taxon>eudicotyledons</taxon>
        <taxon>Gunneridae</taxon>
        <taxon>Pentapetalae</taxon>
        <taxon>rosids</taxon>
        <taxon>fabids</taxon>
        <taxon>Rosales</taxon>
        <taxon>Moraceae</taxon>
        <taxon>Ficeae</taxon>
        <taxon>Ficus</taxon>
    </lineage>
</organism>
<evidence type="ECO:0000313" key="2">
    <source>
        <dbReference type="Proteomes" id="UP001187192"/>
    </source>
</evidence>
<gene>
    <name evidence="1" type="ORF">TIFTF001_006636</name>
</gene>
<name>A0AA88CW74_FICCA</name>
<dbReference type="AlphaFoldDB" id="A0AA88CW74"/>
<proteinExistence type="predicted"/>
<protein>
    <submittedName>
        <fullName evidence="1">Uncharacterized protein</fullName>
    </submittedName>
</protein>
<sequence length="110" mass="12531">MKGIKVVVYFRTPISEVFRHRSCLLKLWCIGEGAPPSMESPEVERVTSFGMVGEVENKMCSRLNYYFRGFSGHGFLFFPGNGCFRRLENSFIDRLNLVKKGCLGNGRLGR</sequence>
<dbReference type="Proteomes" id="UP001187192">
    <property type="component" value="Unassembled WGS sequence"/>
</dbReference>
<reference evidence="1" key="1">
    <citation type="submission" date="2023-07" db="EMBL/GenBank/DDBJ databases">
        <title>draft genome sequence of fig (Ficus carica).</title>
        <authorList>
            <person name="Takahashi T."/>
            <person name="Nishimura K."/>
        </authorList>
    </citation>
    <scope>NUCLEOTIDE SEQUENCE</scope>
</reference>
<evidence type="ECO:0000313" key="1">
    <source>
        <dbReference type="EMBL" id="GMN37208.1"/>
    </source>
</evidence>
<keyword evidence="2" id="KW-1185">Reference proteome</keyword>
<comment type="caution">
    <text evidence="1">The sequence shown here is derived from an EMBL/GenBank/DDBJ whole genome shotgun (WGS) entry which is preliminary data.</text>
</comment>